<proteinExistence type="predicted"/>
<name>A0A0F9FUW1_9ZZZZ</name>
<dbReference type="EMBL" id="LAZR01028914">
    <property type="protein sequence ID" value="KKL61125.1"/>
    <property type="molecule type" value="Genomic_DNA"/>
</dbReference>
<organism evidence="1">
    <name type="scientific">marine sediment metagenome</name>
    <dbReference type="NCBI Taxonomy" id="412755"/>
    <lineage>
        <taxon>unclassified sequences</taxon>
        <taxon>metagenomes</taxon>
        <taxon>ecological metagenomes</taxon>
    </lineage>
</organism>
<sequence length="314" mass="32331">LHDQLAATTDTAGITGTMIVDIHLNGTTIMTTNKLDIETTEKGTETAVIPVGTFTGTAGSIPFSNGTSIVEDNANLFWDDVNNRLGLGTTDPSFPLHVYASGFSPVVSERSSSSTGSSLRGLELHRYTTGTAASGIGTEIAFRVEDDGGTLETAGAISGILTDVSAAGEEGDIVFEVTSNSGLVEGMRIKGISGGSANVGIGVSDPDAKLVVNGYTKLGSDAPAIKMKKLTGTTGGTEGDITNITHGLTVSKIIGCQVLVTQNTNNLVPPAFTAVVEHEYDFFVLASVVRIVLTATNSGSIINGAITVLLTYEN</sequence>
<reference evidence="1" key="1">
    <citation type="journal article" date="2015" name="Nature">
        <title>Complex archaea that bridge the gap between prokaryotes and eukaryotes.</title>
        <authorList>
            <person name="Spang A."/>
            <person name="Saw J.H."/>
            <person name="Jorgensen S.L."/>
            <person name="Zaremba-Niedzwiedzka K."/>
            <person name="Martijn J."/>
            <person name="Lind A.E."/>
            <person name="van Eijk R."/>
            <person name="Schleper C."/>
            <person name="Guy L."/>
            <person name="Ettema T.J."/>
        </authorList>
    </citation>
    <scope>NUCLEOTIDE SEQUENCE</scope>
</reference>
<protein>
    <submittedName>
        <fullName evidence="1">Uncharacterized protein</fullName>
    </submittedName>
</protein>
<feature type="non-terminal residue" evidence="1">
    <location>
        <position position="1"/>
    </location>
</feature>
<gene>
    <name evidence="1" type="ORF">LCGC14_2198470</name>
</gene>
<comment type="caution">
    <text evidence="1">The sequence shown here is derived from an EMBL/GenBank/DDBJ whole genome shotgun (WGS) entry which is preliminary data.</text>
</comment>
<accession>A0A0F9FUW1</accession>
<evidence type="ECO:0000313" key="1">
    <source>
        <dbReference type="EMBL" id="KKL61125.1"/>
    </source>
</evidence>
<dbReference type="AlphaFoldDB" id="A0A0F9FUW1"/>